<dbReference type="SMART" id="SM00148">
    <property type="entry name" value="PLCXc"/>
    <property type="match status" value="1"/>
</dbReference>
<dbReference type="Gene3D" id="3.20.20.190">
    <property type="entry name" value="Phosphatidylinositol (PI) phosphodiesterase"/>
    <property type="match status" value="1"/>
</dbReference>
<keyword evidence="4" id="KW-1185">Reference proteome</keyword>
<dbReference type="InterPro" id="IPR000909">
    <property type="entry name" value="PLipase_C_PInositol-sp_X_dom"/>
</dbReference>
<feature type="domain" description="Phosphatidylinositol-specific phospholipase C X" evidence="2">
    <location>
        <begin position="43"/>
        <end position="194"/>
    </location>
</feature>
<dbReference type="PANTHER" id="PTHR13593">
    <property type="match status" value="1"/>
</dbReference>
<evidence type="ECO:0000313" key="4">
    <source>
        <dbReference type="Proteomes" id="UP001610728"/>
    </source>
</evidence>
<protein>
    <submittedName>
        <fullName evidence="3">1-phosphatidylinositol phosphodiesterase</fullName>
    </submittedName>
</protein>
<feature type="chain" id="PRO_5047523055" evidence="1">
    <location>
        <begin position="18"/>
        <end position="331"/>
    </location>
</feature>
<organism evidence="3 4">
    <name type="scientific">Ceratocystis lukuohia</name>
    <dbReference type="NCBI Taxonomy" id="2019550"/>
    <lineage>
        <taxon>Eukaryota</taxon>
        <taxon>Fungi</taxon>
        <taxon>Dikarya</taxon>
        <taxon>Ascomycota</taxon>
        <taxon>Pezizomycotina</taxon>
        <taxon>Sordariomycetes</taxon>
        <taxon>Hypocreomycetidae</taxon>
        <taxon>Microascales</taxon>
        <taxon>Ceratocystidaceae</taxon>
        <taxon>Ceratocystis</taxon>
    </lineage>
</organism>
<dbReference type="InterPro" id="IPR051057">
    <property type="entry name" value="PI-PLC_domain"/>
</dbReference>
<evidence type="ECO:0000259" key="2">
    <source>
        <dbReference type="SMART" id="SM00148"/>
    </source>
</evidence>
<dbReference type="RefSeq" id="XP_070856378.1">
    <property type="nucleotide sequence ID" value="XM_071001474.1"/>
</dbReference>
<keyword evidence="1" id="KW-0732">Signal</keyword>
<evidence type="ECO:0000256" key="1">
    <source>
        <dbReference type="SAM" id="SignalP"/>
    </source>
</evidence>
<accession>A0ABR4MAE0</accession>
<dbReference type="SUPFAM" id="SSF51695">
    <property type="entry name" value="PLC-like phosphodiesterases"/>
    <property type="match status" value="1"/>
</dbReference>
<proteinExistence type="predicted"/>
<feature type="signal peptide" evidence="1">
    <location>
        <begin position="1"/>
        <end position="17"/>
    </location>
</feature>
<dbReference type="PROSITE" id="PS50007">
    <property type="entry name" value="PIPLC_X_DOMAIN"/>
    <property type="match status" value="1"/>
</dbReference>
<sequence>MRFSLFATLAFFAFSQASMYEHIDDFWSFDVNEGPYTDWMAKIDDNVALSSLSIPGTHNSMTDQFRSSLIQTQNVPLVDQLNGGIRYVDITALYKNHILGVYHGLVYTRYTLADVLNTIQDFLRYHRGETILLRIQGGSVLDDTKTLVKFIEGKVTSDAIVDDKAVPYFYTRDSDDTTIPTLGEVRGKIVILHDFKTSTNTHYGLAWSSLTVSNYNKKLAAGPYFVESRWTDVKDRLSKDPSAYPNKLRITHTTASIGASPIHMAARNSPDAGMNALLGQYLKKEEGRCFGIIVMDFPGQYLVREILKLNGLDLVPGLPSDSDDGTCNSCS</sequence>
<dbReference type="InterPro" id="IPR017946">
    <property type="entry name" value="PLC-like_Pdiesterase_TIM-brl"/>
</dbReference>
<dbReference type="Pfam" id="PF00388">
    <property type="entry name" value="PI-PLC-X"/>
    <property type="match status" value="1"/>
</dbReference>
<dbReference type="GeneID" id="98120884"/>
<gene>
    <name evidence="3" type="ORF">HOO65_080148</name>
</gene>
<dbReference type="EMBL" id="JABSNW010000008">
    <property type="protein sequence ID" value="KAL2885198.1"/>
    <property type="molecule type" value="Genomic_DNA"/>
</dbReference>
<name>A0ABR4MAE0_9PEZI</name>
<dbReference type="PANTHER" id="PTHR13593:SF113">
    <property type="entry name" value="SI:DKEY-266F7.9"/>
    <property type="match status" value="1"/>
</dbReference>
<reference evidence="3 4" key="1">
    <citation type="submission" date="2020-05" db="EMBL/GenBank/DDBJ databases">
        <title>Ceratocystis lukuohia genome.</title>
        <authorList>
            <person name="Harrington T.C."/>
            <person name="Kim K."/>
            <person name="Mayers C.G."/>
        </authorList>
    </citation>
    <scope>NUCLEOTIDE SEQUENCE [LARGE SCALE GENOMIC DNA]</scope>
    <source>
        <strain evidence="3 4">C4212</strain>
    </source>
</reference>
<comment type="caution">
    <text evidence="3">The sequence shown here is derived from an EMBL/GenBank/DDBJ whole genome shotgun (WGS) entry which is preliminary data.</text>
</comment>
<dbReference type="Proteomes" id="UP001610728">
    <property type="component" value="Unassembled WGS sequence"/>
</dbReference>
<evidence type="ECO:0000313" key="3">
    <source>
        <dbReference type="EMBL" id="KAL2885198.1"/>
    </source>
</evidence>